<comment type="function">
    <text evidence="1 12">Required for the export of heme to the periplasm for the biogenesis of c-type cytochromes.</text>
</comment>
<evidence type="ECO:0000256" key="7">
    <source>
        <dbReference type="ARBA" id="ARBA00022519"/>
    </source>
</evidence>
<keyword evidence="10 12" id="KW-1133">Transmembrane helix</keyword>
<evidence type="ECO:0000256" key="10">
    <source>
        <dbReference type="ARBA" id="ARBA00022989"/>
    </source>
</evidence>
<keyword evidence="5 12" id="KW-0813">Transport</keyword>
<evidence type="ECO:0000256" key="8">
    <source>
        <dbReference type="ARBA" id="ARBA00022692"/>
    </source>
</evidence>
<name>A0A135P208_9HYPH</name>
<dbReference type="InterPro" id="IPR007078">
    <property type="entry name" value="Haem_export_protD_CcmD"/>
</dbReference>
<evidence type="ECO:0000256" key="12">
    <source>
        <dbReference type="RuleBase" id="RU363101"/>
    </source>
</evidence>
<proteinExistence type="inferred from homology"/>
<evidence type="ECO:0000256" key="5">
    <source>
        <dbReference type="ARBA" id="ARBA00022448"/>
    </source>
</evidence>
<gene>
    <name evidence="13" type="ORF">ATO67_06860</name>
</gene>
<dbReference type="Pfam" id="PF04995">
    <property type="entry name" value="CcmD"/>
    <property type="match status" value="1"/>
</dbReference>
<keyword evidence="7 12" id="KW-0997">Cell inner membrane</keyword>
<dbReference type="GO" id="GO:0005886">
    <property type="term" value="C:plasma membrane"/>
    <property type="evidence" value="ECO:0007669"/>
    <property type="project" value="UniProtKB-SubCell"/>
</dbReference>
<evidence type="ECO:0000256" key="11">
    <source>
        <dbReference type="ARBA" id="ARBA00023136"/>
    </source>
</evidence>
<dbReference type="EMBL" id="LNUW01000032">
    <property type="protein sequence ID" value="KXG85467.1"/>
    <property type="molecule type" value="Genomic_DNA"/>
</dbReference>
<dbReference type="OrthoDB" id="8421547at2"/>
<dbReference type="RefSeq" id="WP_067645961.1">
    <property type="nucleotide sequence ID" value="NZ_KQ961025.1"/>
</dbReference>
<evidence type="ECO:0000313" key="13">
    <source>
        <dbReference type="EMBL" id="KXG85467.1"/>
    </source>
</evidence>
<evidence type="ECO:0000256" key="3">
    <source>
        <dbReference type="ARBA" id="ARBA00008741"/>
    </source>
</evidence>
<evidence type="ECO:0000313" key="14">
    <source>
        <dbReference type="Proteomes" id="UP000070498"/>
    </source>
</evidence>
<comment type="subcellular location">
    <subcellularLocation>
        <location evidence="2 12">Cell inner membrane</location>
        <topology evidence="2 12">Single-pass membrane protein</topology>
    </subcellularLocation>
</comment>
<keyword evidence="11 12" id="KW-0472">Membrane</keyword>
<comment type="caution">
    <text evidence="13">The sequence shown here is derived from an EMBL/GenBank/DDBJ whole genome shotgun (WGS) entry which is preliminary data.</text>
</comment>
<sequence length="58" mass="6440">MSHAFYIGMSYGLTGLIVAILIGWIMMDGRARQREMAELEASGIRRRGRTGSVEQPTP</sequence>
<comment type="similarity">
    <text evidence="3 12">Belongs to the CcmD/CycX/HelD family.</text>
</comment>
<reference evidence="13 14" key="1">
    <citation type="submission" date="2015-11" db="EMBL/GenBank/DDBJ databases">
        <title>Draft genome sequence of Agrobacterium sp. R89-1.</title>
        <authorList>
            <person name="Zahradnik J."/>
            <person name="Kyslikova E."/>
            <person name="Palyzova A."/>
            <person name="Kyslik P."/>
        </authorList>
    </citation>
    <scope>NUCLEOTIDE SEQUENCE [LARGE SCALE GENOMIC DNA]</scope>
    <source>
        <strain evidence="13 14">R89-1</strain>
    </source>
</reference>
<feature type="transmembrane region" description="Helical" evidence="12">
    <location>
        <begin position="6"/>
        <end position="26"/>
    </location>
</feature>
<dbReference type="GO" id="GO:0017004">
    <property type="term" value="P:cytochrome complex assembly"/>
    <property type="evidence" value="ECO:0007669"/>
    <property type="project" value="UniProtKB-KW"/>
</dbReference>
<keyword evidence="9 12" id="KW-0201">Cytochrome c-type biogenesis</keyword>
<keyword evidence="8 12" id="KW-0812">Transmembrane</keyword>
<dbReference type="Proteomes" id="UP000070498">
    <property type="component" value="Unassembled WGS sequence"/>
</dbReference>
<dbReference type="NCBIfam" id="TIGR03141">
    <property type="entry name" value="cytochro_ccmD"/>
    <property type="match status" value="1"/>
</dbReference>
<keyword evidence="14" id="KW-1185">Reference proteome</keyword>
<evidence type="ECO:0000256" key="2">
    <source>
        <dbReference type="ARBA" id="ARBA00004377"/>
    </source>
</evidence>
<protein>
    <recommendedName>
        <fullName evidence="4 12">Heme exporter protein D</fullName>
    </recommendedName>
</protein>
<evidence type="ECO:0000256" key="9">
    <source>
        <dbReference type="ARBA" id="ARBA00022748"/>
    </source>
</evidence>
<organism evidence="13 14">
    <name type="scientific">Agrobacterium bohemicum</name>
    <dbReference type="NCBI Taxonomy" id="2052828"/>
    <lineage>
        <taxon>Bacteria</taxon>
        <taxon>Pseudomonadati</taxon>
        <taxon>Pseudomonadota</taxon>
        <taxon>Alphaproteobacteria</taxon>
        <taxon>Hyphomicrobiales</taxon>
        <taxon>Rhizobiaceae</taxon>
        <taxon>Rhizobium/Agrobacterium group</taxon>
        <taxon>Agrobacterium</taxon>
    </lineage>
</organism>
<evidence type="ECO:0000256" key="4">
    <source>
        <dbReference type="ARBA" id="ARBA00016461"/>
    </source>
</evidence>
<keyword evidence="6 12" id="KW-1003">Cell membrane</keyword>
<evidence type="ECO:0000256" key="6">
    <source>
        <dbReference type="ARBA" id="ARBA00022475"/>
    </source>
</evidence>
<evidence type="ECO:0000256" key="1">
    <source>
        <dbReference type="ARBA" id="ARBA00002442"/>
    </source>
</evidence>
<dbReference type="AlphaFoldDB" id="A0A135P208"/>
<dbReference type="GO" id="GO:0015886">
    <property type="term" value="P:heme transport"/>
    <property type="evidence" value="ECO:0007669"/>
    <property type="project" value="InterPro"/>
</dbReference>
<dbReference type="STRING" id="2052828.ATO67_06860"/>
<accession>A0A135P208</accession>